<dbReference type="GeneID" id="26643729"/>
<reference evidence="1 2" key="1">
    <citation type="journal article" date="2011" name="Microbiology">
        <title>The Pseudomonas aeruginosa generalized transducing phage phiPA3 is a new member of the phiKZ-like group of 'jumbo' phages, and infects model laboratory strains and clinical isolates from cystic fibrosis patients.</title>
        <authorList>
            <person name="Monson R."/>
            <person name="Foulds I."/>
            <person name="Foweraker J."/>
            <person name="Welch M."/>
            <person name="Salmond G.P."/>
        </authorList>
    </citation>
    <scope>NUCLEOTIDE SEQUENCE [LARGE SCALE GENOMIC DNA]</scope>
</reference>
<accession>F8SJ44</accession>
<dbReference type="RefSeq" id="YP_009217280.1">
    <property type="nucleotide sequence ID" value="NC_028999.1"/>
</dbReference>
<organismHost>
    <name type="scientific">Pseudomonas aeruginosa</name>
    <dbReference type="NCBI Taxonomy" id="287"/>
</organismHost>
<dbReference type="Proteomes" id="UP000008388">
    <property type="component" value="Segment"/>
</dbReference>
<sequence>MDNTIDLSSPQCPEVLQFHGSHLKWTATGKAFYSWNGLRLYLITGKQHPKYLDGIGLEEAGVENKYEFVESLYQQLEDALRINIAKFPLLRLKLNKRTRIIWTAYGITPAEEEWVKIVQRVVASM</sequence>
<dbReference type="EMBL" id="HQ630627">
    <property type="protein sequence ID" value="AEH03624.1"/>
    <property type="molecule type" value="Genomic_DNA"/>
</dbReference>
<keyword evidence="2" id="KW-1185">Reference proteome</keyword>
<proteinExistence type="predicted"/>
<evidence type="ECO:0000313" key="2">
    <source>
        <dbReference type="Proteomes" id="UP000008388"/>
    </source>
</evidence>
<evidence type="ECO:0000313" key="1">
    <source>
        <dbReference type="EMBL" id="AEH03624.1"/>
    </source>
</evidence>
<dbReference type="KEGG" id="vg:26643729"/>
<protein>
    <submittedName>
        <fullName evidence="1">Uncharacterized protein 201</fullName>
    </submittedName>
</protein>
<dbReference type="OrthoDB" id="37342at10239"/>
<name>F8SJ44_BPPA3</name>
<gene>
    <name evidence="1" type="primary">201</name>
</gene>
<organism evidence="1 2">
    <name type="scientific">Pseudomonas phage PhiPA3</name>
    <name type="common">Pseudomonas aeruginosa phage PhiPA3</name>
    <dbReference type="NCBI Taxonomy" id="998086"/>
    <lineage>
        <taxon>Viruses</taxon>
        <taxon>Duplodnaviria</taxon>
        <taxon>Heunggongvirae</taxon>
        <taxon>Uroviricota</taxon>
        <taxon>Caudoviricetes</taxon>
        <taxon>Chimalliviridae</taxon>
        <taxon>Miltoncavirus</taxon>
        <taxon>Miltoncavirus PhiPA3</taxon>
    </lineage>
</organism>